<dbReference type="EMBL" id="JAPFFF010000003">
    <property type="protein sequence ID" value="KAK8894888.1"/>
    <property type="molecule type" value="Genomic_DNA"/>
</dbReference>
<reference evidence="3 4" key="1">
    <citation type="submission" date="2024-04" db="EMBL/GenBank/DDBJ databases">
        <title>Tritrichomonas musculus Genome.</title>
        <authorList>
            <person name="Alves-Ferreira E."/>
            <person name="Grigg M."/>
            <person name="Lorenzi H."/>
            <person name="Galac M."/>
        </authorList>
    </citation>
    <scope>NUCLEOTIDE SEQUENCE [LARGE SCALE GENOMIC DNA]</scope>
    <source>
        <strain evidence="3 4">EAF2021</strain>
    </source>
</reference>
<dbReference type="InterPro" id="IPR015943">
    <property type="entry name" value="WD40/YVTN_repeat-like_dom_sf"/>
</dbReference>
<keyword evidence="4" id="KW-1185">Reference proteome</keyword>
<dbReference type="InterPro" id="IPR036322">
    <property type="entry name" value="WD40_repeat_dom_sf"/>
</dbReference>
<name>A0ABR2KVK3_9EUKA</name>
<keyword evidence="2" id="KW-0677">Repeat</keyword>
<dbReference type="PANTHER" id="PTHR10971">
    <property type="entry name" value="MRNA EXPORT FACTOR AND BUB3"/>
    <property type="match status" value="1"/>
</dbReference>
<proteinExistence type="predicted"/>
<dbReference type="Proteomes" id="UP001470230">
    <property type="component" value="Unassembled WGS sequence"/>
</dbReference>
<protein>
    <recommendedName>
        <fullName evidence="5">Nucleoporin</fullName>
    </recommendedName>
</protein>
<keyword evidence="1" id="KW-0853">WD repeat</keyword>
<comment type="caution">
    <text evidence="3">The sequence shown here is derived from an EMBL/GenBank/DDBJ whole genome shotgun (WGS) entry which is preliminary data.</text>
</comment>
<dbReference type="Pfam" id="PF00400">
    <property type="entry name" value="WD40"/>
    <property type="match status" value="1"/>
</dbReference>
<evidence type="ECO:0000313" key="3">
    <source>
        <dbReference type="EMBL" id="KAK8894888.1"/>
    </source>
</evidence>
<gene>
    <name evidence="3" type="ORF">M9Y10_023329</name>
</gene>
<evidence type="ECO:0000256" key="2">
    <source>
        <dbReference type="ARBA" id="ARBA00022737"/>
    </source>
</evidence>
<sequence length="505" mass="55062">MTYGYSGYSGYNYGKNNYGWNTNKVTQPSNSVNCKKLSHSSNDTITQLEFSRKGEPLLAASSWDFTIRVWKFDYWDYQNPSFLNGYTETSNNAILRFCFDENCSKIYFGTSAGQLKIFDFYQNQGTGFGTSTGTSFGTGTGFGTSTGFKTNTGFGTGTGFGTSTGFGTGTGFGTSTGFGTGFKTTGFGTGTTTGTNTTTGFGKTGTGFGTGFGTFGSTNNNVIQLMVPNVPKNAYVPLPPSQYIFSGLKWNSKHKLIVALTTHKTEDRDYPHSWIGCVDPDNNNNNSNNSFLYELGKIKIINIDTRDDIAWFIYINAENGTPGIAAVDLNTLQANRSLPDIKPVMTQIRSMPTAIAALPHGILGYFVTTIQGFVEFNILNGQSAEHCFYDGIYREEGGPNKCQTFAANCVAVSQEDRKIAIVCSRNELTVFTLEMPPRYRTIIPVYDTKYSKENSTITACALSPNGDTFAVAYGYDWSKGSEEMKRSKPTPFICVGSTPEGPAEH</sequence>
<dbReference type="InterPro" id="IPR001680">
    <property type="entry name" value="WD40_rpt"/>
</dbReference>
<organism evidence="3 4">
    <name type="scientific">Tritrichomonas musculus</name>
    <dbReference type="NCBI Taxonomy" id="1915356"/>
    <lineage>
        <taxon>Eukaryota</taxon>
        <taxon>Metamonada</taxon>
        <taxon>Parabasalia</taxon>
        <taxon>Tritrichomonadida</taxon>
        <taxon>Tritrichomonadidae</taxon>
        <taxon>Tritrichomonas</taxon>
    </lineage>
</organism>
<dbReference type="Gene3D" id="2.130.10.10">
    <property type="entry name" value="YVTN repeat-like/Quinoprotein amine dehydrogenase"/>
    <property type="match status" value="2"/>
</dbReference>
<evidence type="ECO:0000313" key="4">
    <source>
        <dbReference type="Proteomes" id="UP001470230"/>
    </source>
</evidence>
<dbReference type="SUPFAM" id="SSF50978">
    <property type="entry name" value="WD40 repeat-like"/>
    <property type="match status" value="1"/>
</dbReference>
<evidence type="ECO:0008006" key="5">
    <source>
        <dbReference type="Google" id="ProtNLM"/>
    </source>
</evidence>
<accession>A0ABR2KVK3</accession>
<evidence type="ECO:0000256" key="1">
    <source>
        <dbReference type="ARBA" id="ARBA00022574"/>
    </source>
</evidence>
<dbReference type="SMART" id="SM00320">
    <property type="entry name" value="WD40"/>
    <property type="match status" value="2"/>
</dbReference>